<dbReference type="EMBL" id="CAMXCT030005624">
    <property type="protein sequence ID" value="CAL4800188.1"/>
    <property type="molecule type" value="Genomic_DNA"/>
</dbReference>
<dbReference type="AlphaFoldDB" id="A0A9P1DMJ2"/>
<reference evidence="3" key="2">
    <citation type="submission" date="2024-04" db="EMBL/GenBank/DDBJ databases">
        <authorList>
            <person name="Chen Y."/>
            <person name="Shah S."/>
            <person name="Dougan E. K."/>
            <person name="Thang M."/>
            <person name="Chan C."/>
        </authorList>
    </citation>
    <scope>NUCLEOTIDE SEQUENCE [LARGE SCALE GENOMIC DNA]</scope>
</reference>
<sequence>MADRRALLHLTQGLLEVLREDELQSQVRAASAAAGWHPGMPTLPPQMHMMPQWQARPPRMIAGMPSHMPGTQLMGPPAAAATMMGPPMMAPPGFCPGPIPAMPVRPMTVTPIVEEPDSDDVAVPHGATARPAAASAAAAAAAATAATAGTEMEEIPVEEEPPPRSTRRPVSPLAGPKNRPVLAPRYARKSSPATPAPSLSSTGHDDDAPGPAPAASLSSLGHDDVPGAWPKSAPALASGHALAAAADAVMMMKAHLMTMTITPMAEVAELLDLLQLQQQRESGSSMTKAELLRVFQRKCQQQRSSQDAFCS</sequence>
<evidence type="ECO:0000256" key="1">
    <source>
        <dbReference type="SAM" id="MobiDB-lite"/>
    </source>
</evidence>
<keyword evidence="4" id="KW-1185">Reference proteome</keyword>
<gene>
    <name evidence="2" type="ORF">C1SCF055_LOCUS37899</name>
</gene>
<dbReference type="EMBL" id="CAMXCT010005624">
    <property type="protein sequence ID" value="CAI4012876.1"/>
    <property type="molecule type" value="Genomic_DNA"/>
</dbReference>
<dbReference type="EMBL" id="CAMXCT020005624">
    <property type="protein sequence ID" value="CAL1166251.1"/>
    <property type="molecule type" value="Genomic_DNA"/>
</dbReference>
<reference evidence="2" key="1">
    <citation type="submission" date="2022-10" db="EMBL/GenBank/DDBJ databases">
        <authorList>
            <person name="Chen Y."/>
            <person name="Dougan E. K."/>
            <person name="Chan C."/>
            <person name="Rhodes N."/>
            <person name="Thang M."/>
        </authorList>
    </citation>
    <scope>NUCLEOTIDE SEQUENCE</scope>
</reference>
<protein>
    <submittedName>
        <fullName evidence="2">Uncharacterized protein</fullName>
    </submittedName>
</protein>
<evidence type="ECO:0000313" key="3">
    <source>
        <dbReference type="EMBL" id="CAL1166251.1"/>
    </source>
</evidence>
<feature type="compositionally biased region" description="Acidic residues" evidence="1">
    <location>
        <begin position="151"/>
        <end position="160"/>
    </location>
</feature>
<evidence type="ECO:0000313" key="2">
    <source>
        <dbReference type="EMBL" id="CAI4012876.1"/>
    </source>
</evidence>
<name>A0A9P1DMJ2_9DINO</name>
<accession>A0A9P1DMJ2</accession>
<evidence type="ECO:0000313" key="4">
    <source>
        <dbReference type="Proteomes" id="UP001152797"/>
    </source>
</evidence>
<dbReference type="Proteomes" id="UP001152797">
    <property type="component" value="Unassembled WGS sequence"/>
</dbReference>
<feature type="region of interest" description="Disordered" evidence="1">
    <location>
        <begin position="144"/>
        <end position="226"/>
    </location>
</feature>
<proteinExistence type="predicted"/>
<comment type="caution">
    <text evidence="2">The sequence shown here is derived from an EMBL/GenBank/DDBJ whole genome shotgun (WGS) entry which is preliminary data.</text>
</comment>
<feature type="compositionally biased region" description="Low complexity" evidence="1">
    <location>
        <begin position="190"/>
        <end position="202"/>
    </location>
</feature>
<organism evidence="2">
    <name type="scientific">Cladocopium goreaui</name>
    <dbReference type="NCBI Taxonomy" id="2562237"/>
    <lineage>
        <taxon>Eukaryota</taxon>
        <taxon>Sar</taxon>
        <taxon>Alveolata</taxon>
        <taxon>Dinophyceae</taxon>
        <taxon>Suessiales</taxon>
        <taxon>Symbiodiniaceae</taxon>
        <taxon>Cladocopium</taxon>
    </lineage>
</organism>